<dbReference type="Proteomes" id="UP000438182">
    <property type="component" value="Unassembled WGS sequence"/>
</dbReference>
<dbReference type="Pfam" id="PF08327">
    <property type="entry name" value="AHSA1"/>
    <property type="match status" value="1"/>
</dbReference>
<sequence>MSNELHVTAPEGLPFIEIEREFDAPLEAVFRAHAVPDLVRQWLGPDGYEMEIDHWEFVSQGSYRYVHRDPEGNAWGFRGTFHTVREGEFAVQTFEFDGVPDVVAIESMTFESLPGGRTRIRTHSTYPSVEARDGMVASGMEVGLGEGYRRLEALAASLDAPVPAEG</sequence>
<reference evidence="3 4" key="1">
    <citation type="submission" date="2019-12" db="EMBL/GenBank/DDBJ databases">
        <authorList>
            <person name="Kim Y.S."/>
        </authorList>
    </citation>
    <scope>NUCLEOTIDE SEQUENCE [LARGE SCALE GENOMIC DNA]</scope>
    <source>
        <strain evidence="3 4">MMS17-SY077</strain>
    </source>
</reference>
<evidence type="ECO:0000313" key="3">
    <source>
        <dbReference type="EMBL" id="MWC00284.1"/>
    </source>
</evidence>
<organism evidence="3 4">
    <name type="scientific">Agromyces seonyuensis</name>
    <dbReference type="NCBI Taxonomy" id="2662446"/>
    <lineage>
        <taxon>Bacteria</taxon>
        <taxon>Bacillati</taxon>
        <taxon>Actinomycetota</taxon>
        <taxon>Actinomycetes</taxon>
        <taxon>Micrococcales</taxon>
        <taxon>Microbacteriaceae</taxon>
        <taxon>Agromyces</taxon>
    </lineage>
</organism>
<dbReference type="InterPro" id="IPR013538">
    <property type="entry name" value="ASHA1/2-like_C"/>
</dbReference>
<dbReference type="RefSeq" id="WP_160426921.1">
    <property type="nucleotide sequence ID" value="NZ_WSTA01000120.1"/>
</dbReference>
<evidence type="ECO:0000256" key="1">
    <source>
        <dbReference type="ARBA" id="ARBA00006817"/>
    </source>
</evidence>
<evidence type="ECO:0000259" key="2">
    <source>
        <dbReference type="Pfam" id="PF08327"/>
    </source>
</evidence>
<dbReference type="InterPro" id="IPR023393">
    <property type="entry name" value="START-like_dom_sf"/>
</dbReference>
<evidence type="ECO:0000313" key="4">
    <source>
        <dbReference type="Proteomes" id="UP000438182"/>
    </source>
</evidence>
<keyword evidence="4" id="KW-1185">Reference proteome</keyword>
<name>A0A6I4P0V7_9MICO</name>
<feature type="domain" description="Activator of Hsp90 ATPase homologue 1/2-like C-terminal" evidence="2">
    <location>
        <begin position="23"/>
        <end position="155"/>
    </location>
</feature>
<accession>A0A6I4P0V7</accession>
<protein>
    <submittedName>
        <fullName evidence="3">Polyketide cyclase</fullName>
    </submittedName>
</protein>
<dbReference type="SUPFAM" id="SSF55961">
    <property type="entry name" value="Bet v1-like"/>
    <property type="match status" value="1"/>
</dbReference>
<proteinExistence type="inferred from homology"/>
<gene>
    <name evidence="3" type="ORF">GB864_17220</name>
</gene>
<dbReference type="Gene3D" id="3.30.530.20">
    <property type="match status" value="1"/>
</dbReference>
<dbReference type="AlphaFoldDB" id="A0A6I4P0V7"/>
<dbReference type="CDD" id="cd07826">
    <property type="entry name" value="SRPBCC_CalC_Aha1-like_9"/>
    <property type="match status" value="1"/>
</dbReference>
<comment type="similarity">
    <text evidence="1">Belongs to the AHA1 family.</text>
</comment>
<dbReference type="EMBL" id="WSTA01000120">
    <property type="protein sequence ID" value="MWC00284.1"/>
    <property type="molecule type" value="Genomic_DNA"/>
</dbReference>
<comment type="caution">
    <text evidence="3">The sequence shown here is derived from an EMBL/GenBank/DDBJ whole genome shotgun (WGS) entry which is preliminary data.</text>
</comment>